<dbReference type="GO" id="GO:0015031">
    <property type="term" value="P:protein transport"/>
    <property type="evidence" value="ECO:0007669"/>
    <property type="project" value="UniProtKB-KW"/>
</dbReference>
<dbReference type="Pfam" id="PF02096">
    <property type="entry name" value="60KD_IMP"/>
    <property type="match status" value="1"/>
</dbReference>
<protein>
    <recommendedName>
        <fullName evidence="11">Membrane insertase YidC/Oxa/ALB C-terminal domain-containing protein</fullName>
    </recommendedName>
</protein>
<proteinExistence type="inferred from homology"/>
<feature type="transmembrane region" description="Helical" evidence="10">
    <location>
        <begin position="98"/>
        <end position="119"/>
    </location>
</feature>
<reference evidence="12 13" key="1">
    <citation type="journal article" date="2016" name="Nat. Commun.">
        <title>Thousands of microbial genomes shed light on interconnected biogeochemical processes in an aquifer system.</title>
        <authorList>
            <person name="Anantharaman K."/>
            <person name="Brown C.T."/>
            <person name="Hug L.A."/>
            <person name="Sharon I."/>
            <person name="Castelle C.J."/>
            <person name="Probst A.J."/>
            <person name="Thomas B.C."/>
            <person name="Singh A."/>
            <person name="Wilkins M.J."/>
            <person name="Karaoz U."/>
            <person name="Brodie E.L."/>
            <person name="Williams K.H."/>
            <person name="Hubbard S.S."/>
            <person name="Banfield J.F."/>
        </authorList>
    </citation>
    <scope>NUCLEOTIDE SEQUENCE [LARGE SCALE GENOMIC DNA]</scope>
</reference>
<gene>
    <name evidence="12" type="ORF">A3F34_00440</name>
</gene>
<evidence type="ECO:0000256" key="7">
    <source>
        <dbReference type="ARBA" id="ARBA00023136"/>
    </source>
</evidence>
<feature type="transmembrane region" description="Helical" evidence="10">
    <location>
        <begin position="6"/>
        <end position="24"/>
    </location>
</feature>
<evidence type="ECO:0000259" key="11">
    <source>
        <dbReference type="Pfam" id="PF02096"/>
    </source>
</evidence>
<evidence type="ECO:0000256" key="10">
    <source>
        <dbReference type="SAM" id="Phobius"/>
    </source>
</evidence>
<dbReference type="AlphaFoldDB" id="A0A1F7I753"/>
<dbReference type="PANTHER" id="PTHR12428:SF65">
    <property type="entry name" value="CYTOCHROME C OXIDASE ASSEMBLY PROTEIN COX18, MITOCHONDRIAL"/>
    <property type="match status" value="1"/>
</dbReference>
<keyword evidence="7 10" id="KW-0472">Membrane</keyword>
<dbReference type="InterPro" id="IPR001708">
    <property type="entry name" value="YidC/ALB3/OXA1/COX18"/>
</dbReference>
<keyword evidence="5" id="KW-0653">Protein transport</keyword>
<name>A0A1F7I753_9BACT</name>
<feature type="domain" description="Membrane insertase YidC/Oxa/ALB C-terminal" evidence="11">
    <location>
        <begin position="34"/>
        <end position="255"/>
    </location>
</feature>
<dbReference type="NCBIfam" id="TIGR03592">
    <property type="entry name" value="yidC_oxa1_cterm"/>
    <property type="match status" value="1"/>
</dbReference>
<dbReference type="GO" id="GO:0032977">
    <property type="term" value="F:membrane insertase activity"/>
    <property type="evidence" value="ECO:0007669"/>
    <property type="project" value="InterPro"/>
</dbReference>
<feature type="transmembrane region" description="Helical" evidence="10">
    <location>
        <begin position="223"/>
        <end position="244"/>
    </location>
</feature>
<evidence type="ECO:0000256" key="5">
    <source>
        <dbReference type="ARBA" id="ARBA00022927"/>
    </source>
</evidence>
<evidence type="ECO:0000256" key="9">
    <source>
        <dbReference type="RuleBase" id="RU003945"/>
    </source>
</evidence>
<keyword evidence="3" id="KW-1003">Cell membrane</keyword>
<keyword evidence="4 9" id="KW-0812">Transmembrane</keyword>
<dbReference type="GO" id="GO:0005886">
    <property type="term" value="C:plasma membrane"/>
    <property type="evidence" value="ECO:0007669"/>
    <property type="project" value="UniProtKB-SubCell"/>
</dbReference>
<sequence length="265" mass="30405">MGALFNLILINPTVNALLIFLFVFHQLRIPGALGFAIIALTSSIRLLFNPLYQNQMKMAKEMELIRPELDKLSKQYKNDKQKLQQAQLKLYQDRGLNPASGCLGAIIQIPIFLALYQVLRMFLLGSSKSVVLKVNELAYLPVIKIAQLDPHFLGFNLSVSPSQYKEFGWHYLLIPLITGALQYFQVIYQQGTPVKTEIKKIDGKTGEQKPEDFQKMMAKQMKIMFPLMIGYFSYILPVGLALYWNVFSLFTIFQAKSKTWKKNKK</sequence>
<accession>A0A1F7I753</accession>
<dbReference type="CDD" id="cd20070">
    <property type="entry name" value="5TM_YidC_Alb3"/>
    <property type="match status" value="1"/>
</dbReference>
<comment type="caution">
    <text evidence="12">The sequence shown here is derived from an EMBL/GenBank/DDBJ whole genome shotgun (WGS) entry which is preliminary data.</text>
</comment>
<organism evidence="12 13">
    <name type="scientific">Candidatus Roizmanbacteria bacterium RIFCSPHIGHO2_12_FULL_44_10</name>
    <dbReference type="NCBI Taxonomy" id="1802054"/>
    <lineage>
        <taxon>Bacteria</taxon>
        <taxon>Candidatus Roizmaniibacteriota</taxon>
    </lineage>
</organism>
<evidence type="ECO:0000256" key="2">
    <source>
        <dbReference type="ARBA" id="ARBA00022448"/>
    </source>
</evidence>
<dbReference type="GO" id="GO:0051205">
    <property type="term" value="P:protein insertion into membrane"/>
    <property type="evidence" value="ECO:0007669"/>
    <property type="project" value="TreeGrafter"/>
</dbReference>
<comment type="subcellular location">
    <subcellularLocation>
        <location evidence="1">Cell membrane</location>
        <topology evidence="1">Multi-pass membrane protein</topology>
    </subcellularLocation>
    <subcellularLocation>
        <location evidence="9">Membrane</location>
        <topology evidence="9">Multi-pass membrane protein</topology>
    </subcellularLocation>
</comment>
<evidence type="ECO:0000256" key="1">
    <source>
        <dbReference type="ARBA" id="ARBA00004651"/>
    </source>
</evidence>
<dbReference type="InterPro" id="IPR028055">
    <property type="entry name" value="YidC/Oxa/ALB_C"/>
</dbReference>
<dbReference type="InterPro" id="IPR047196">
    <property type="entry name" value="YidC_ALB_C"/>
</dbReference>
<evidence type="ECO:0000256" key="6">
    <source>
        <dbReference type="ARBA" id="ARBA00022989"/>
    </source>
</evidence>
<dbReference type="EMBL" id="MGAE01000024">
    <property type="protein sequence ID" value="OGK39194.1"/>
    <property type="molecule type" value="Genomic_DNA"/>
</dbReference>
<evidence type="ECO:0000313" key="13">
    <source>
        <dbReference type="Proteomes" id="UP000179024"/>
    </source>
</evidence>
<keyword evidence="8" id="KW-0143">Chaperone</keyword>
<dbReference type="Proteomes" id="UP000179024">
    <property type="component" value="Unassembled WGS sequence"/>
</dbReference>
<comment type="similarity">
    <text evidence="9">Belongs to the OXA1/ALB3/YidC family.</text>
</comment>
<evidence type="ECO:0000256" key="3">
    <source>
        <dbReference type="ARBA" id="ARBA00022475"/>
    </source>
</evidence>
<keyword evidence="2" id="KW-0813">Transport</keyword>
<evidence type="ECO:0000256" key="4">
    <source>
        <dbReference type="ARBA" id="ARBA00022692"/>
    </source>
</evidence>
<evidence type="ECO:0000256" key="8">
    <source>
        <dbReference type="ARBA" id="ARBA00023186"/>
    </source>
</evidence>
<dbReference type="PANTHER" id="PTHR12428">
    <property type="entry name" value="OXA1"/>
    <property type="match status" value="1"/>
</dbReference>
<keyword evidence="6 10" id="KW-1133">Transmembrane helix</keyword>
<feature type="transmembrane region" description="Helical" evidence="10">
    <location>
        <begin position="31"/>
        <end position="48"/>
    </location>
</feature>
<evidence type="ECO:0000313" key="12">
    <source>
        <dbReference type="EMBL" id="OGK39194.1"/>
    </source>
</evidence>